<evidence type="ECO:0000313" key="2">
    <source>
        <dbReference type="Proteomes" id="UP000507470"/>
    </source>
</evidence>
<dbReference type="OrthoDB" id="10010998at2759"/>
<protein>
    <submittedName>
        <fullName evidence="1">Uncharacterized protein</fullName>
    </submittedName>
</protein>
<dbReference type="EMBL" id="CACVKT020004908">
    <property type="protein sequence ID" value="CAC5392142.1"/>
    <property type="molecule type" value="Genomic_DNA"/>
</dbReference>
<dbReference type="Proteomes" id="UP000507470">
    <property type="component" value="Unassembled WGS sequence"/>
</dbReference>
<gene>
    <name evidence="1" type="ORF">MCOR_27093</name>
</gene>
<dbReference type="PANTHER" id="PTHR46579">
    <property type="entry name" value="F5/8 TYPE C DOMAIN-CONTAINING PROTEIN-RELATED"/>
    <property type="match status" value="1"/>
</dbReference>
<name>A0A6J8C935_MYTCO</name>
<keyword evidence="2" id="KW-1185">Reference proteome</keyword>
<evidence type="ECO:0000313" key="1">
    <source>
        <dbReference type="EMBL" id="CAC5392142.1"/>
    </source>
</evidence>
<proteinExistence type="predicted"/>
<dbReference type="PANTHER" id="PTHR46579:SF1">
    <property type="entry name" value="F5_8 TYPE C DOMAIN-CONTAINING PROTEIN"/>
    <property type="match status" value="1"/>
</dbReference>
<accession>A0A6J8C935</accession>
<organism evidence="1 2">
    <name type="scientific">Mytilus coruscus</name>
    <name type="common">Sea mussel</name>
    <dbReference type="NCBI Taxonomy" id="42192"/>
    <lineage>
        <taxon>Eukaryota</taxon>
        <taxon>Metazoa</taxon>
        <taxon>Spiralia</taxon>
        <taxon>Lophotrochozoa</taxon>
        <taxon>Mollusca</taxon>
        <taxon>Bivalvia</taxon>
        <taxon>Autobranchia</taxon>
        <taxon>Pteriomorphia</taxon>
        <taxon>Mytilida</taxon>
        <taxon>Mytiloidea</taxon>
        <taxon>Mytilidae</taxon>
        <taxon>Mytilinae</taxon>
        <taxon>Mytilus</taxon>
    </lineage>
</organism>
<dbReference type="AlphaFoldDB" id="A0A6J8C935"/>
<sequence>MCTSSQLRILNGRSLGDSIGKVTSYNGTSIDDYCICSSTFLSNILNFRIEDCHPNTSDQCQITVNIFCSNILGPKQDIRNHRKLLPVIRWSPIREQKFIKKLNYDSFNNTCTKTEKLIASENADKSTSEVDDVVVAELTFKLLNGDEDGAKVRAAERASEGNAELCPDAVYRIYVKETFYFYLLHHLQQCIRLYGPPRNFWMFPYQRLNHTLSAAVSNNQYPELSAIEKVEEIRKDDLDNVAKHSVTRYFFCTHVSFNQIKFRRENRILCGLWFGKEKPNFPTFFKPFTELLWKLYTDGYVVKDENGDDQKCKAMLLQMTCDSPAKCLFQDFIQYNGDASNSFSVHLLLHIPNTVLQNGPLWCQSCFWFEDYNGELRQFFHSSQHPDSQVARAVHIVQKLPEMVKIMNPESAAAILQRKMTSDRYKVEIIKYVQRGICVVGKAEEANLADHENVFSLVKLAKPSFTGIPLKYKRALLQGEMIHSKIYQKVSQRNSFTVEYQNLTDKEYGEILFFLGLDDDYLAVVNKFTKKKCALTEDHTTGPSGGHLLTFEKQSFNNTCTKTEKLIASENADKSTSEVDDVVSDFNKLLKGAATLDNRFESKLHNKQKRRKIKNPWVDKDCVAKYRHIKALCRTLGRNPWDSSLRLNNFTEKKLQQAFHPVWKSSSCLSPDNALQWSRQLLQWSSPQLQWYCQTYQLSSLPCRREKQSLREGLPQKLRSLWQHPPPENSLWFWFTRKMVTVTIVQSAIERARDLFDLEEEVVVRTYQGAEVTRNVKLGLLPVVAELLVVVKK</sequence>
<reference evidence="1 2" key="1">
    <citation type="submission" date="2020-06" db="EMBL/GenBank/DDBJ databases">
        <authorList>
            <person name="Li R."/>
            <person name="Bekaert M."/>
        </authorList>
    </citation>
    <scope>NUCLEOTIDE SEQUENCE [LARGE SCALE GENOMIC DNA]</scope>
    <source>
        <strain evidence="2">wild</strain>
    </source>
</reference>